<dbReference type="AlphaFoldDB" id="A0A9D4QC31"/>
<reference evidence="1" key="2">
    <citation type="submission" date="2021-09" db="EMBL/GenBank/DDBJ databases">
        <authorList>
            <person name="Jia N."/>
            <person name="Wang J."/>
            <person name="Shi W."/>
            <person name="Du L."/>
            <person name="Sun Y."/>
            <person name="Zhan W."/>
            <person name="Jiang J."/>
            <person name="Wang Q."/>
            <person name="Zhang B."/>
            <person name="Ji P."/>
            <person name="Sakyi L.B."/>
            <person name="Cui X."/>
            <person name="Yuan T."/>
            <person name="Jiang B."/>
            <person name="Yang W."/>
            <person name="Lam T.T.-Y."/>
            <person name="Chang Q."/>
            <person name="Ding S."/>
            <person name="Wang X."/>
            <person name="Zhu J."/>
            <person name="Ruan X."/>
            <person name="Zhao L."/>
            <person name="Wei J."/>
            <person name="Que T."/>
            <person name="Du C."/>
            <person name="Cheng J."/>
            <person name="Dai P."/>
            <person name="Han X."/>
            <person name="Huang E."/>
            <person name="Gao Y."/>
            <person name="Liu J."/>
            <person name="Shao H."/>
            <person name="Ye R."/>
            <person name="Li L."/>
            <person name="Wei W."/>
            <person name="Wang X."/>
            <person name="Wang C."/>
            <person name="Huo Q."/>
            <person name="Li W."/>
            <person name="Guo W."/>
            <person name="Chen H."/>
            <person name="Chen S."/>
            <person name="Zhou L."/>
            <person name="Zhou L."/>
            <person name="Ni X."/>
            <person name="Tian J."/>
            <person name="Zhou Y."/>
            <person name="Sheng Y."/>
            <person name="Liu T."/>
            <person name="Pan Y."/>
            <person name="Xia L."/>
            <person name="Li J."/>
            <person name="Zhao F."/>
            <person name="Cao W."/>
        </authorList>
    </citation>
    <scope>NUCLEOTIDE SEQUENCE</scope>
    <source>
        <strain evidence="1">Rsan-2018</strain>
        <tissue evidence="1">Larvae</tissue>
    </source>
</reference>
<evidence type="ECO:0000313" key="2">
    <source>
        <dbReference type="Proteomes" id="UP000821837"/>
    </source>
</evidence>
<keyword evidence="2" id="KW-1185">Reference proteome</keyword>
<accession>A0A9D4QC31</accession>
<organism evidence="1 2">
    <name type="scientific">Rhipicephalus sanguineus</name>
    <name type="common">Brown dog tick</name>
    <name type="synonym">Ixodes sanguineus</name>
    <dbReference type="NCBI Taxonomy" id="34632"/>
    <lineage>
        <taxon>Eukaryota</taxon>
        <taxon>Metazoa</taxon>
        <taxon>Ecdysozoa</taxon>
        <taxon>Arthropoda</taxon>
        <taxon>Chelicerata</taxon>
        <taxon>Arachnida</taxon>
        <taxon>Acari</taxon>
        <taxon>Parasitiformes</taxon>
        <taxon>Ixodida</taxon>
        <taxon>Ixodoidea</taxon>
        <taxon>Ixodidae</taxon>
        <taxon>Rhipicephalinae</taxon>
        <taxon>Rhipicephalus</taxon>
        <taxon>Rhipicephalus</taxon>
    </lineage>
</organism>
<protein>
    <submittedName>
        <fullName evidence="1">Uncharacterized protein</fullName>
    </submittedName>
</protein>
<dbReference type="EMBL" id="JABSTV010001247">
    <property type="protein sequence ID" value="KAH7972953.1"/>
    <property type="molecule type" value="Genomic_DNA"/>
</dbReference>
<proteinExistence type="predicted"/>
<reference evidence="1" key="1">
    <citation type="journal article" date="2020" name="Cell">
        <title>Large-Scale Comparative Analyses of Tick Genomes Elucidate Their Genetic Diversity and Vector Capacities.</title>
        <authorList>
            <consortium name="Tick Genome and Microbiome Consortium (TIGMIC)"/>
            <person name="Jia N."/>
            <person name="Wang J."/>
            <person name="Shi W."/>
            <person name="Du L."/>
            <person name="Sun Y."/>
            <person name="Zhan W."/>
            <person name="Jiang J.F."/>
            <person name="Wang Q."/>
            <person name="Zhang B."/>
            <person name="Ji P."/>
            <person name="Bell-Sakyi L."/>
            <person name="Cui X.M."/>
            <person name="Yuan T.T."/>
            <person name="Jiang B.G."/>
            <person name="Yang W.F."/>
            <person name="Lam T.T."/>
            <person name="Chang Q.C."/>
            <person name="Ding S.J."/>
            <person name="Wang X.J."/>
            <person name="Zhu J.G."/>
            <person name="Ruan X.D."/>
            <person name="Zhao L."/>
            <person name="Wei J.T."/>
            <person name="Ye R.Z."/>
            <person name="Que T.C."/>
            <person name="Du C.H."/>
            <person name="Zhou Y.H."/>
            <person name="Cheng J.X."/>
            <person name="Dai P.F."/>
            <person name="Guo W.B."/>
            <person name="Han X.H."/>
            <person name="Huang E.J."/>
            <person name="Li L.F."/>
            <person name="Wei W."/>
            <person name="Gao Y.C."/>
            <person name="Liu J.Z."/>
            <person name="Shao H.Z."/>
            <person name="Wang X."/>
            <person name="Wang C.C."/>
            <person name="Yang T.C."/>
            <person name="Huo Q.B."/>
            <person name="Li W."/>
            <person name="Chen H.Y."/>
            <person name="Chen S.E."/>
            <person name="Zhou L.G."/>
            <person name="Ni X.B."/>
            <person name="Tian J.H."/>
            <person name="Sheng Y."/>
            <person name="Liu T."/>
            <person name="Pan Y.S."/>
            <person name="Xia L.Y."/>
            <person name="Li J."/>
            <person name="Zhao F."/>
            <person name="Cao W.C."/>
        </authorList>
    </citation>
    <scope>NUCLEOTIDE SEQUENCE</scope>
    <source>
        <strain evidence="1">Rsan-2018</strain>
    </source>
</reference>
<evidence type="ECO:0000313" key="1">
    <source>
        <dbReference type="EMBL" id="KAH7972953.1"/>
    </source>
</evidence>
<gene>
    <name evidence="1" type="ORF">HPB52_019437</name>
</gene>
<name>A0A9D4QC31_RHISA</name>
<comment type="caution">
    <text evidence="1">The sequence shown here is derived from an EMBL/GenBank/DDBJ whole genome shotgun (WGS) entry which is preliminary data.</text>
</comment>
<sequence>MAIVDSNCQYIRIDVGPEGRQSDGLVLKNSKSGEKLLKGTLGLPPTGFLPGTRTVASYAFVGDEAF</sequence>
<dbReference type="Proteomes" id="UP000821837">
    <property type="component" value="Chromosome 11"/>
</dbReference>